<dbReference type="Proteomes" id="UP000012488">
    <property type="component" value="Chromosome"/>
</dbReference>
<dbReference type="Gene3D" id="3.20.170.20">
    <property type="entry name" value="Protein of unknown function DUF952"/>
    <property type="match status" value="1"/>
</dbReference>
<name>A0A6B9FQP2_9HYPH</name>
<dbReference type="RefSeq" id="WP_010681989.1">
    <property type="nucleotide sequence ID" value="NZ_CP043538.1"/>
</dbReference>
<accession>A0A6B9FQP2</accession>
<dbReference type="EMBL" id="CP043538">
    <property type="protein sequence ID" value="QGY03358.1"/>
    <property type="molecule type" value="Genomic_DNA"/>
</dbReference>
<dbReference type="OrthoDB" id="9799937at2"/>
<gene>
    <name evidence="1" type="ORF">MMSR116_16780</name>
</gene>
<dbReference type="PANTHER" id="PTHR34129:SF1">
    <property type="entry name" value="DUF952 DOMAIN-CONTAINING PROTEIN"/>
    <property type="match status" value="1"/>
</dbReference>
<protein>
    <submittedName>
        <fullName evidence="1">DUF952 domain-containing protein</fullName>
    </submittedName>
</protein>
<dbReference type="PANTHER" id="PTHR34129">
    <property type="entry name" value="BLR1139 PROTEIN"/>
    <property type="match status" value="1"/>
</dbReference>
<dbReference type="SUPFAM" id="SSF56399">
    <property type="entry name" value="ADP-ribosylation"/>
    <property type="match status" value="1"/>
</dbReference>
<sequence length="116" mass="12295">MPLIYKICPRALWKEAEAAGLFRGAPIDSQDGYIHFSTADQVVETAGRHFAGQADLLLVAVEADALGDGLRYEPSRGGALFPHLYGSLPLDAVAAVEELPLGNDGRHIFPAGLVPA</sequence>
<organism evidence="1 2">
    <name type="scientific">Methylobacterium mesophilicum SR1.6/6</name>
    <dbReference type="NCBI Taxonomy" id="908290"/>
    <lineage>
        <taxon>Bacteria</taxon>
        <taxon>Pseudomonadati</taxon>
        <taxon>Pseudomonadota</taxon>
        <taxon>Alphaproteobacteria</taxon>
        <taxon>Hyphomicrobiales</taxon>
        <taxon>Methylobacteriaceae</taxon>
        <taxon>Methylobacterium</taxon>
    </lineage>
</organism>
<proteinExistence type="predicted"/>
<dbReference type="InterPro" id="IPR009297">
    <property type="entry name" value="DUF952"/>
</dbReference>
<reference evidence="1 2" key="1">
    <citation type="journal article" date="2012" name="Genet. Mol. Biol.">
        <title>Analysis of 16S rRNA and mxaF genes revealing insights into Methylobacterium niche-specific plant association.</title>
        <authorList>
            <person name="Dourado M.N."/>
            <person name="Andreote F.D."/>
            <person name="Dini-Andreote F."/>
            <person name="Conti R."/>
            <person name="Araujo J.M."/>
            <person name="Araujo W.L."/>
        </authorList>
    </citation>
    <scope>NUCLEOTIDE SEQUENCE [LARGE SCALE GENOMIC DNA]</scope>
    <source>
        <strain evidence="1 2">SR1.6/6</strain>
    </source>
</reference>
<dbReference type="AlphaFoldDB" id="A0A6B9FQP2"/>
<reference evidence="1 2" key="2">
    <citation type="journal article" date="2013" name="Genome Announc.">
        <title>Draft Genome Sequence of Methylobacterium mesophilicum Strain SR1.6/6, Isolated from Citrus sinensis.</title>
        <authorList>
            <person name="Marinho Almeida D."/>
            <person name="Dini-Andreote F."/>
            <person name="Camargo Neves A.A."/>
            <person name="Juca Ramos R.T."/>
            <person name="Andreote F.D."/>
            <person name="Carneiro A.R."/>
            <person name="Oliveira de Souza Lima A."/>
            <person name="Caracciolo Gomes de Sa P.H."/>
            <person name="Ribeiro Barbosa M.S."/>
            <person name="Araujo W.L."/>
            <person name="Silva A."/>
        </authorList>
    </citation>
    <scope>NUCLEOTIDE SEQUENCE [LARGE SCALE GENOMIC DNA]</scope>
    <source>
        <strain evidence="1 2">SR1.6/6</strain>
    </source>
</reference>
<evidence type="ECO:0000313" key="2">
    <source>
        <dbReference type="Proteomes" id="UP000012488"/>
    </source>
</evidence>
<dbReference type="KEGG" id="mmes:MMSR116_16780"/>
<dbReference type="Pfam" id="PF06108">
    <property type="entry name" value="DUF952"/>
    <property type="match status" value="1"/>
</dbReference>
<evidence type="ECO:0000313" key="1">
    <source>
        <dbReference type="EMBL" id="QGY03358.1"/>
    </source>
</evidence>